<feature type="region of interest" description="Disordered" evidence="1">
    <location>
        <begin position="109"/>
        <end position="131"/>
    </location>
</feature>
<proteinExistence type="predicted"/>
<feature type="compositionally biased region" description="Polar residues" evidence="1">
    <location>
        <begin position="114"/>
        <end position="126"/>
    </location>
</feature>
<dbReference type="AlphaFoldDB" id="A0A5C7HSL0"/>
<dbReference type="Proteomes" id="UP000323000">
    <property type="component" value="Chromosome 6"/>
</dbReference>
<protein>
    <submittedName>
        <fullName evidence="2">Uncharacterized protein</fullName>
    </submittedName>
</protein>
<sequence length="377" mass="42181">MHLTPILTAWNLSPPMLLLELKSINRHQRHSRYSLNTSKEGGPVEMLLETNQSKPIPNLKELPMLWERPKGKQQKQRMPVIVESPSESFSVPKEPLIEDARLAVGVHKQRNGESRGNFSPTNQSNKLNRKGDFGDVSLVELEVTEMNNKASNVISPEITSPGVGFSLANQSAEPSNLLAWPGGKAVEAEEPSTGKITNRVSDNVDDQSNKDGRALVQELQTLVQSEDAKQTAETTIQETLLEENRSELSERSSEKRFEIPLEKAEETSVINPSDEQGSSHTENFLEAVEMQEISADSILKHIMLRLKMIMNPLGFKEAAQIPLEEKNIRRDLLEQNQLGQRNWDQSREKIVIKGQELKLLRAVVSSCNTPSNSNAVE</sequence>
<accession>A0A5C7HSL0</accession>
<organism evidence="2 3">
    <name type="scientific">Acer yangbiense</name>
    <dbReference type="NCBI Taxonomy" id="1000413"/>
    <lineage>
        <taxon>Eukaryota</taxon>
        <taxon>Viridiplantae</taxon>
        <taxon>Streptophyta</taxon>
        <taxon>Embryophyta</taxon>
        <taxon>Tracheophyta</taxon>
        <taxon>Spermatophyta</taxon>
        <taxon>Magnoliopsida</taxon>
        <taxon>eudicotyledons</taxon>
        <taxon>Gunneridae</taxon>
        <taxon>Pentapetalae</taxon>
        <taxon>rosids</taxon>
        <taxon>malvids</taxon>
        <taxon>Sapindales</taxon>
        <taxon>Sapindaceae</taxon>
        <taxon>Hippocastanoideae</taxon>
        <taxon>Acereae</taxon>
        <taxon>Acer</taxon>
    </lineage>
</organism>
<dbReference type="EMBL" id="VAHF01000006">
    <property type="protein sequence ID" value="TXG59266.1"/>
    <property type="molecule type" value="Genomic_DNA"/>
</dbReference>
<gene>
    <name evidence="2" type="ORF">EZV62_013839</name>
</gene>
<dbReference type="OrthoDB" id="10630942at2759"/>
<name>A0A5C7HSL0_9ROSI</name>
<evidence type="ECO:0000256" key="1">
    <source>
        <dbReference type="SAM" id="MobiDB-lite"/>
    </source>
</evidence>
<reference evidence="3" key="1">
    <citation type="journal article" date="2019" name="Gigascience">
        <title>De novo genome assembly of the endangered Acer yangbiense, a plant species with extremely small populations endemic to Yunnan Province, China.</title>
        <authorList>
            <person name="Yang J."/>
            <person name="Wariss H.M."/>
            <person name="Tao L."/>
            <person name="Zhang R."/>
            <person name="Yun Q."/>
            <person name="Hollingsworth P."/>
            <person name="Dao Z."/>
            <person name="Luo G."/>
            <person name="Guo H."/>
            <person name="Ma Y."/>
            <person name="Sun W."/>
        </authorList>
    </citation>
    <scope>NUCLEOTIDE SEQUENCE [LARGE SCALE GENOMIC DNA]</scope>
    <source>
        <strain evidence="3">cv. Malutang</strain>
    </source>
</reference>
<evidence type="ECO:0000313" key="2">
    <source>
        <dbReference type="EMBL" id="TXG59266.1"/>
    </source>
</evidence>
<feature type="region of interest" description="Disordered" evidence="1">
    <location>
        <begin position="188"/>
        <end position="208"/>
    </location>
</feature>
<evidence type="ECO:0000313" key="3">
    <source>
        <dbReference type="Proteomes" id="UP000323000"/>
    </source>
</evidence>
<comment type="caution">
    <text evidence="2">The sequence shown here is derived from an EMBL/GenBank/DDBJ whole genome shotgun (WGS) entry which is preliminary data.</text>
</comment>
<keyword evidence="3" id="KW-1185">Reference proteome</keyword>